<feature type="region of interest" description="Disordered" evidence="1">
    <location>
        <begin position="228"/>
        <end position="254"/>
    </location>
</feature>
<comment type="caution">
    <text evidence="3">The sequence shown here is derived from an EMBL/GenBank/DDBJ whole genome shotgun (WGS) entry which is preliminary data.</text>
</comment>
<evidence type="ECO:0000256" key="1">
    <source>
        <dbReference type="SAM" id="MobiDB-lite"/>
    </source>
</evidence>
<protein>
    <submittedName>
        <fullName evidence="3">ParB/RepB/Spo0J family partition protein</fullName>
    </submittedName>
</protein>
<accession>A0ABW2PF87</accession>
<dbReference type="SUPFAM" id="SSF110849">
    <property type="entry name" value="ParB/Sulfiredoxin"/>
    <property type="match status" value="1"/>
</dbReference>
<sequence length="353" mass="39137">MTSSAESHSHPYSDRIQLSANAEYLDISRLPTEVVALSSLRDGDYPRLSGQDRKHIELLAQTEQPLPPILVHRQSMQVIDGMHRLRAAELRCEREIEASFFDGDEEAAFILAVRLNIEHGLPLTLRDRTAAAERLLNAHTSWSDRKIANIAGLSASTVGAIRRRATGQSGRSNTRIGQDGRMRPLEAAEGRRRAGEVIARKPTASLRQIAKEAGISPGTARDVRARVERGEDPVPSRRHRGVTRKHNAGEGPVSQLQLGSAVPRVTVRAQVRQPTIILELLRKDPSIRSTESGRALLKWLSMHTAGAEKWTQYVDGLPPHSASMVIEAARGLVRMWNSFAKELEERMKADLKP</sequence>
<feature type="compositionally biased region" description="Basic residues" evidence="1">
    <location>
        <begin position="236"/>
        <end position="246"/>
    </location>
</feature>
<name>A0ABW2PF87_9ACTN</name>
<dbReference type="RefSeq" id="WP_380830787.1">
    <property type="nucleotide sequence ID" value="NZ_JBHTCG010000034.1"/>
</dbReference>
<dbReference type="InterPro" id="IPR036086">
    <property type="entry name" value="ParB/Sulfiredoxin_sf"/>
</dbReference>
<dbReference type="SMART" id="SM00470">
    <property type="entry name" value="ParB"/>
    <property type="match status" value="1"/>
</dbReference>
<evidence type="ECO:0000313" key="3">
    <source>
        <dbReference type="EMBL" id="MFC7387112.1"/>
    </source>
</evidence>
<evidence type="ECO:0000313" key="4">
    <source>
        <dbReference type="Proteomes" id="UP001596496"/>
    </source>
</evidence>
<reference evidence="4" key="1">
    <citation type="journal article" date="2019" name="Int. J. Syst. Evol. Microbiol.">
        <title>The Global Catalogue of Microorganisms (GCM) 10K type strain sequencing project: providing services to taxonomists for standard genome sequencing and annotation.</title>
        <authorList>
            <consortium name="The Broad Institute Genomics Platform"/>
            <consortium name="The Broad Institute Genome Sequencing Center for Infectious Disease"/>
            <person name="Wu L."/>
            <person name="Ma J."/>
        </authorList>
    </citation>
    <scope>NUCLEOTIDE SEQUENCE [LARGE SCALE GENOMIC DNA]</scope>
    <source>
        <strain evidence="4">CECT 7649</strain>
    </source>
</reference>
<feature type="domain" description="ParB-like N-terminal" evidence="2">
    <location>
        <begin position="33"/>
        <end position="117"/>
    </location>
</feature>
<keyword evidence="4" id="KW-1185">Reference proteome</keyword>
<dbReference type="EMBL" id="JBHTCG010000034">
    <property type="protein sequence ID" value="MFC7387112.1"/>
    <property type="molecule type" value="Genomic_DNA"/>
</dbReference>
<organism evidence="3 4">
    <name type="scientific">Sphaerisporangium rhizosphaerae</name>
    <dbReference type="NCBI Taxonomy" id="2269375"/>
    <lineage>
        <taxon>Bacteria</taxon>
        <taxon>Bacillati</taxon>
        <taxon>Actinomycetota</taxon>
        <taxon>Actinomycetes</taxon>
        <taxon>Streptosporangiales</taxon>
        <taxon>Streptosporangiaceae</taxon>
        <taxon>Sphaerisporangium</taxon>
    </lineage>
</organism>
<gene>
    <name evidence="3" type="ORF">ACFQSB_33235</name>
</gene>
<dbReference type="InterPro" id="IPR003115">
    <property type="entry name" value="ParB_N"/>
</dbReference>
<evidence type="ECO:0000259" key="2">
    <source>
        <dbReference type="SMART" id="SM00470"/>
    </source>
</evidence>
<proteinExistence type="predicted"/>
<dbReference type="Proteomes" id="UP001596496">
    <property type="component" value="Unassembled WGS sequence"/>
</dbReference>